<keyword evidence="6" id="KW-0479">Metal-binding</keyword>
<dbReference type="PANTHER" id="PTHR34218:SF3">
    <property type="entry name" value="ACYL-HOMOSERINE LACTONE ACYLASE PVDQ"/>
    <property type="match status" value="1"/>
</dbReference>
<keyword evidence="4" id="KW-0865">Zymogen</keyword>
<dbReference type="Proteomes" id="UP000316449">
    <property type="component" value="Unassembled WGS sequence"/>
</dbReference>
<reference evidence="8 9" key="1">
    <citation type="submission" date="2019-02" db="EMBL/GenBank/DDBJ databases">
        <title>Prokaryotic population dynamics and viral predation in marine succession experiment using metagenomics: the confinement effect.</title>
        <authorList>
            <person name="Haro-Moreno J.M."/>
            <person name="Rodriguez-Valera F."/>
            <person name="Lopez-Perez M."/>
        </authorList>
    </citation>
    <scope>NUCLEOTIDE SEQUENCE [LARGE SCALE GENOMIC DNA]</scope>
    <source>
        <strain evidence="8">MED-G165</strain>
    </source>
</reference>
<comment type="cofactor">
    <cofactor evidence="6">
        <name>Ca(2+)</name>
        <dbReference type="ChEBI" id="CHEBI:29108"/>
    </cofactor>
    <text evidence="6">Binds 1 Ca(2+) ion per dimer.</text>
</comment>
<keyword evidence="2 7" id="KW-0732">Signal</keyword>
<dbReference type="InterPro" id="IPR029055">
    <property type="entry name" value="Ntn_hydrolases_N"/>
</dbReference>
<evidence type="ECO:0000256" key="1">
    <source>
        <dbReference type="ARBA" id="ARBA00006586"/>
    </source>
</evidence>
<gene>
    <name evidence="8" type="ORF">EVA98_01355</name>
</gene>
<feature type="chain" id="PRO_5021822785" description="Acylase" evidence="7">
    <location>
        <begin position="26"/>
        <end position="666"/>
    </location>
</feature>
<sequence>MIKKISSACLLFATLSLVLSSCSMLEKNATFEIINQYDVYINRDFWGVPYIKGQTDQDVAYGIGLVHAEDAYDDLVELMPLYRGQNAIYNGLDSIDTDYLVRLLKVHSKVRSIGKKQLSQNILSMAQAYADGVNAYANKHPDKVNPSLHPITQEDVLAGSYIQHLFFAGLDRDLAQMAAEDNTSIPTGSNAIAINSIKADSNAAYLLINSHQPLSGPVGWYELNIESKSGWHGHGGNFPGSFLINVGFNKDIGWGATVNRPDVMDIFELTINPENSNQYLLDEKWESFEIEEDYLAFKLFGFLKLRTKQKFRYSKFGPVLEINERYFALRHINQNSFNEIEGWYEIGNSTDVYEFEKQLAKRKIPSFNFVTMDSNRNIGYFYNGRIPVRGDAPKARQILRSSSSNDIWDDNKLVHDLPKFINPSNGWIQSTNQNPFSVMGNYSLRMKSMKKNVHFEQRLTNRSFVANELLSLDESIDLDRFIEIKFDNSYSKNSRQYKYLKSIAQYDGRLEVALQNWNRKTDINNTNAALGMCFMAQEWISEMNSKPTPSFKSAKQECDSLFQKIQRSYSDQWGLINTISRGSRTYPIQGSVDTLRAVYGSPDSKTKSLNMSGGDGLFFIIAEDDDGKTIYGMHNYGSSRNESSVHYSDQTYLFSQEALRFIPVSL</sequence>
<feature type="signal peptide" evidence="7">
    <location>
        <begin position="1"/>
        <end position="25"/>
    </location>
</feature>
<dbReference type="GO" id="GO:0046872">
    <property type="term" value="F:metal ion binding"/>
    <property type="evidence" value="ECO:0007669"/>
    <property type="project" value="UniProtKB-KW"/>
</dbReference>
<comment type="similarity">
    <text evidence="1">Belongs to the peptidase S45 family.</text>
</comment>
<dbReference type="InterPro" id="IPR002692">
    <property type="entry name" value="S45"/>
</dbReference>
<evidence type="ECO:0000256" key="5">
    <source>
        <dbReference type="PIRSR" id="PIRSR001227-1"/>
    </source>
</evidence>
<organism evidence="8 9">
    <name type="scientific">SAR86 cluster bacterium</name>
    <dbReference type="NCBI Taxonomy" id="2030880"/>
    <lineage>
        <taxon>Bacteria</taxon>
        <taxon>Pseudomonadati</taxon>
        <taxon>Pseudomonadota</taxon>
        <taxon>Gammaproteobacteria</taxon>
        <taxon>SAR86 cluster</taxon>
    </lineage>
</organism>
<dbReference type="Gene3D" id="1.10.439.10">
    <property type="entry name" value="Penicillin Amidohydrolase, domain 1"/>
    <property type="match status" value="1"/>
</dbReference>
<feature type="binding site" evidence="6">
    <location>
        <position position="265"/>
    </location>
    <ligand>
        <name>Ca(2+)</name>
        <dbReference type="ChEBI" id="CHEBI:29108"/>
    </ligand>
</feature>
<keyword evidence="6" id="KW-0106">Calcium</keyword>
<evidence type="ECO:0000256" key="2">
    <source>
        <dbReference type="ARBA" id="ARBA00022729"/>
    </source>
</evidence>
<feature type="active site" description="Nucleophile" evidence="5">
    <location>
        <position position="189"/>
    </location>
</feature>
<evidence type="ECO:0000256" key="3">
    <source>
        <dbReference type="ARBA" id="ARBA00022801"/>
    </source>
</evidence>
<name>A0A520MT96_9GAMM</name>
<dbReference type="Gene3D" id="3.60.20.10">
    <property type="entry name" value="Glutamine Phosphoribosylpyrophosphate, subunit 1, domain 1"/>
    <property type="match status" value="1"/>
</dbReference>
<dbReference type="InterPro" id="IPR043146">
    <property type="entry name" value="Penicillin_amidase_N_B-knob"/>
</dbReference>
<evidence type="ECO:0000313" key="9">
    <source>
        <dbReference type="Proteomes" id="UP000316449"/>
    </source>
</evidence>
<dbReference type="PROSITE" id="PS51257">
    <property type="entry name" value="PROKAR_LIPOPROTEIN"/>
    <property type="match status" value="1"/>
</dbReference>
<dbReference type="EMBL" id="SHBK01000010">
    <property type="protein sequence ID" value="RZO24438.1"/>
    <property type="molecule type" value="Genomic_DNA"/>
</dbReference>
<evidence type="ECO:0008006" key="10">
    <source>
        <dbReference type="Google" id="ProtNLM"/>
    </source>
</evidence>
<dbReference type="InterPro" id="IPR023343">
    <property type="entry name" value="Penicillin_amidase_dom1"/>
</dbReference>
<evidence type="ECO:0000256" key="7">
    <source>
        <dbReference type="SAM" id="SignalP"/>
    </source>
</evidence>
<feature type="binding site" evidence="6">
    <location>
        <position position="262"/>
    </location>
    <ligand>
        <name>Ca(2+)</name>
        <dbReference type="ChEBI" id="CHEBI:29108"/>
    </ligand>
</feature>
<dbReference type="InterPro" id="IPR014395">
    <property type="entry name" value="Pen/GL7ACA/AHL_acylase"/>
</dbReference>
<dbReference type="Gene3D" id="1.10.1400.10">
    <property type="match status" value="1"/>
</dbReference>
<dbReference type="Pfam" id="PF01804">
    <property type="entry name" value="Penicil_amidase"/>
    <property type="match status" value="1"/>
</dbReference>
<evidence type="ECO:0000313" key="8">
    <source>
        <dbReference type="EMBL" id="RZO24438.1"/>
    </source>
</evidence>
<accession>A0A520MT96</accession>
<dbReference type="Gene3D" id="2.30.120.10">
    <property type="match status" value="1"/>
</dbReference>
<dbReference type="GO" id="GO:0017000">
    <property type="term" value="P:antibiotic biosynthetic process"/>
    <property type="evidence" value="ECO:0007669"/>
    <property type="project" value="InterPro"/>
</dbReference>
<dbReference type="InterPro" id="IPR043147">
    <property type="entry name" value="Penicillin_amidase_A-knob"/>
</dbReference>
<evidence type="ECO:0000256" key="4">
    <source>
        <dbReference type="ARBA" id="ARBA00023145"/>
    </source>
</evidence>
<dbReference type="GO" id="GO:0016811">
    <property type="term" value="F:hydrolase activity, acting on carbon-nitrogen (but not peptide) bonds, in linear amides"/>
    <property type="evidence" value="ECO:0007669"/>
    <property type="project" value="InterPro"/>
</dbReference>
<dbReference type="PANTHER" id="PTHR34218">
    <property type="entry name" value="PEPTIDASE S45 PENICILLIN AMIDASE"/>
    <property type="match status" value="1"/>
</dbReference>
<dbReference type="AlphaFoldDB" id="A0A520MT96"/>
<evidence type="ECO:0000256" key="6">
    <source>
        <dbReference type="PIRSR" id="PIRSR001227-2"/>
    </source>
</evidence>
<protein>
    <recommendedName>
        <fullName evidence="10">Acylase</fullName>
    </recommendedName>
</protein>
<dbReference type="SUPFAM" id="SSF56235">
    <property type="entry name" value="N-terminal nucleophile aminohydrolases (Ntn hydrolases)"/>
    <property type="match status" value="1"/>
</dbReference>
<dbReference type="PIRSF" id="PIRSF001227">
    <property type="entry name" value="Pen_acylase"/>
    <property type="match status" value="1"/>
</dbReference>
<proteinExistence type="inferred from homology"/>
<comment type="caution">
    <text evidence="8">The sequence shown here is derived from an EMBL/GenBank/DDBJ whole genome shotgun (WGS) entry which is preliminary data.</text>
</comment>
<keyword evidence="3" id="KW-0378">Hydrolase</keyword>